<dbReference type="InterPro" id="IPR003439">
    <property type="entry name" value="ABC_transporter-like_ATP-bd"/>
</dbReference>
<dbReference type="RefSeq" id="WP_169261441.1">
    <property type="nucleotide sequence ID" value="NZ_WTVQ01000029.1"/>
</dbReference>
<evidence type="ECO:0000256" key="5">
    <source>
        <dbReference type="ARBA" id="ARBA00022763"/>
    </source>
</evidence>
<dbReference type="InterPro" id="IPR003593">
    <property type="entry name" value="AAA+_ATPase"/>
</dbReference>
<comment type="similarity">
    <text evidence="10">Belongs to the ABC transporter superfamily. ABCF family. Uup subfamily.</text>
</comment>
<keyword evidence="3 10" id="KW-0677">Repeat</keyword>
<dbReference type="Gene3D" id="1.10.287.380">
    <property type="entry name" value="Valyl-tRNA synthetase, C-terminal domain"/>
    <property type="match status" value="1"/>
</dbReference>
<keyword evidence="5 10" id="KW-0227">DNA damage</keyword>
<accession>A0ABX1QGZ6</accession>
<dbReference type="InterPro" id="IPR017871">
    <property type="entry name" value="ABC_transporter-like_CS"/>
</dbReference>
<comment type="function">
    <text evidence="10">Probably plays a role in ribosome assembly or function. May be involved in resolution of branched DNA intermediates that result from template switching in postreplication gaps. Binds DNA and has ATPase activity.</text>
</comment>
<dbReference type="Pfam" id="PF12848">
    <property type="entry name" value="ABC_tran_Xtn"/>
    <property type="match status" value="1"/>
</dbReference>
<feature type="binding site" evidence="10">
    <location>
        <begin position="36"/>
        <end position="43"/>
    </location>
    <ligand>
        <name>ATP</name>
        <dbReference type="ChEBI" id="CHEBI:30616"/>
        <label>1</label>
    </ligand>
</feature>
<feature type="binding site" evidence="10">
    <location>
        <begin position="352"/>
        <end position="359"/>
    </location>
    <ligand>
        <name>ATP</name>
        <dbReference type="ChEBI" id="CHEBI:30616"/>
        <label>2</label>
    </ligand>
</feature>
<dbReference type="InterPro" id="IPR032781">
    <property type="entry name" value="ABC_tran_Xtn"/>
</dbReference>
<dbReference type="EC" id="3.6.1.-" evidence="10"/>
<evidence type="ECO:0000256" key="1">
    <source>
        <dbReference type="ARBA" id="ARBA00022475"/>
    </source>
</evidence>
<keyword evidence="7 10" id="KW-0067">ATP-binding</keyword>
<evidence type="ECO:0000256" key="4">
    <source>
        <dbReference type="ARBA" id="ARBA00022741"/>
    </source>
</evidence>
<comment type="catalytic activity">
    <reaction evidence="10">
        <text>ATP + H2O = ADP + phosphate + H(+)</text>
        <dbReference type="Rhea" id="RHEA:13065"/>
        <dbReference type="ChEBI" id="CHEBI:15377"/>
        <dbReference type="ChEBI" id="CHEBI:15378"/>
        <dbReference type="ChEBI" id="CHEBI:30616"/>
        <dbReference type="ChEBI" id="CHEBI:43474"/>
        <dbReference type="ChEBI" id="CHEBI:456216"/>
    </reaction>
</comment>
<organism evidence="13 14">
    <name type="scientific">Aromatoleum diolicum</name>
    <dbReference type="NCBI Taxonomy" id="75796"/>
    <lineage>
        <taxon>Bacteria</taxon>
        <taxon>Pseudomonadati</taxon>
        <taxon>Pseudomonadota</taxon>
        <taxon>Betaproteobacteria</taxon>
        <taxon>Rhodocyclales</taxon>
        <taxon>Rhodocyclaceae</taxon>
        <taxon>Aromatoleum</taxon>
    </lineage>
</organism>
<feature type="compositionally biased region" description="Polar residues" evidence="11">
    <location>
        <begin position="544"/>
        <end position="557"/>
    </location>
</feature>
<dbReference type="Proteomes" id="UP000648984">
    <property type="component" value="Unassembled WGS sequence"/>
</dbReference>
<keyword evidence="1" id="KW-1003">Cell membrane</keyword>
<dbReference type="PROSITE" id="PS00211">
    <property type="entry name" value="ABC_TRANSPORTER_1"/>
    <property type="match status" value="1"/>
</dbReference>
<evidence type="ECO:0000256" key="7">
    <source>
        <dbReference type="ARBA" id="ARBA00022840"/>
    </source>
</evidence>
<name>A0ABX1QGZ6_9RHOO</name>
<evidence type="ECO:0000256" key="2">
    <source>
        <dbReference type="ARBA" id="ARBA00022490"/>
    </source>
</evidence>
<evidence type="ECO:0000256" key="9">
    <source>
        <dbReference type="ARBA" id="ARBA00023204"/>
    </source>
</evidence>
<evidence type="ECO:0000259" key="12">
    <source>
        <dbReference type="PROSITE" id="PS50893"/>
    </source>
</evidence>
<feature type="domain" description="ABC transporter" evidence="12">
    <location>
        <begin position="320"/>
        <end position="537"/>
    </location>
</feature>
<keyword evidence="1" id="KW-0472">Membrane</keyword>
<sequence>MPLLSVDNACLAYGHVDLLDHAEFQLDAGERVALIGRNGSGKSSLLKAIAGEAMLDDGTVWRQSGLKVAYVPQEADFPRERDVFATIADGLGDAARLLVQYHDAMHAVAESATPDALAHLAAMQHEVDAADAWRLNQRVDEVIVRLALPGDALISSLSGGGVKRVALARALVAEPDLLLLDEPTNHLDIDGILWLESLIRDFRGAVVVITHDRVFLDNIATRIIELDRGKLGSYPGRFSDYLRRKAEELDAEAKASARFDKVLAQEEVWIRKGVEARRTRNEGRVRRLEALRRDRAARRDRLGSVKLAVDKGEQSGQMVAELTNVTKRFGDRVVVRDFSTRIMRGDRVGLIGPNGAGKTTLLKLILGELEADAGTVRRGTRQSVAYFDQLRAQLDPELPLTEVISPGSDFVEIGGERKHVIGYLGDFLFAPQRARSPVKSLSGGERNRLLLARLFARPANVMVLDEPTNDLDIETLDLLEELLASYDGTLFLVSHDRAFLDNVVTQVIAAEGDGRWGEYAGGYADWQRVTQAAAERDAEQARSVATQARQASPTTVKSAPAPRPGKLSFNEKRELDALPDRIAALEAEQSALQARMGDPVLYQQAPQEITRIKARLDALESEVEAAMERWEILEGRAG</sequence>
<keyword evidence="10" id="KW-0175">Coiled coil</keyword>
<proteinExistence type="inferred from homology"/>
<dbReference type="EMBL" id="WTVQ01000029">
    <property type="protein sequence ID" value="NMG76300.1"/>
    <property type="molecule type" value="Genomic_DNA"/>
</dbReference>
<dbReference type="PANTHER" id="PTHR42855:SF1">
    <property type="entry name" value="ABC TRANSPORTER DOMAIN-CONTAINING PROTEIN"/>
    <property type="match status" value="1"/>
</dbReference>
<dbReference type="HAMAP" id="MF_00848">
    <property type="entry name" value="Uup"/>
    <property type="match status" value="1"/>
</dbReference>
<dbReference type="InterPro" id="IPR051309">
    <property type="entry name" value="ABCF_ATPase"/>
</dbReference>
<dbReference type="InterPro" id="IPR032524">
    <property type="entry name" value="ABC_tran_C"/>
</dbReference>
<evidence type="ECO:0000256" key="3">
    <source>
        <dbReference type="ARBA" id="ARBA00022737"/>
    </source>
</evidence>
<protein>
    <recommendedName>
        <fullName evidence="10">ATP-binding protein Uup</fullName>
        <ecNumber evidence="10">3.6.1.-</ecNumber>
    </recommendedName>
</protein>
<dbReference type="PROSITE" id="PS50893">
    <property type="entry name" value="ABC_TRANSPORTER_2"/>
    <property type="match status" value="2"/>
</dbReference>
<evidence type="ECO:0000256" key="6">
    <source>
        <dbReference type="ARBA" id="ARBA00022801"/>
    </source>
</evidence>
<keyword evidence="14" id="KW-1185">Reference proteome</keyword>
<feature type="coiled-coil region" evidence="10">
    <location>
        <begin position="602"/>
        <end position="636"/>
    </location>
</feature>
<comment type="subcellular location">
    <subcellularLocation>
        <location evidence="10">Cytoplasm</location>
    </subcellularLocation>
    <text evidence="10">Associates with ribosomes.</text>
</comment>
<evidence type="ECO:0000313" key="14">
    <source>
        <dbReference type="Proteomes" id="UP000648984"/>
    </source>
</evidence>
<dbReference type="Pfam" id="PF00005">
    <property type="entry name" value="ABC_tran"/>
    <property type="match status" value="2"/>
</dbReference>
<keyword evidence="6 10" id="KW-0378">Hydrolase</keyword>
<dbReference type="GO" id="GO:0005524">
    <property type="term" value="F:ATP binding"/>
    <property type="evidence" value="ECO:0007669"/>
    <property type="project" value="UniProtKB-KW"/>
</dbReference>
<keyword evidence="2 10" id="KW-0963">Cytoplasm</keyword>
<reference evidence="13 14" key="1">
    <citation type="submission" date="2019-12" db="EMBL/GenBank/DDBJ databases">
        <title>Comparative genomics gives insights into the taxonomy of the Azoarcus-Aromatoleum group and reveals separate origins of nif in the plant-associated Azoarcus and non-plant-associated Aromatoleum sub-groups.</title>
        <authorList>
            <person name="Lafos M."/>
            <person name="Maluk M."/>
            <person name="Batista M."/>
            <person name="Junghare M."/>
            <person name="Carmona M."/>
            <person name="Faoro H."/>
            <person name="Cruz L.M."/>
            <person name="Battistoni F."/>
            <person name="De Souza E."/>
            <person name="Pedrosa F."/>
            <person name="Chen W.-M."/>
            <person name="Poole P.S."/>
            <person name="Dixon R.A."/>
            <person name="James E.K."/>
        </authorList>
    </citation>
    <scope>NUCLEOTIDE SEQUENCE [LARGE SCALE GENOMIC DNA]</scope>
    <source>
        <strain evidence="13 14">22Lin</strain>
    </source>
</reference>
<gene>
    <name evidence="10" type="primary">uup</name>
    <name evidence="13" type="ORF">GPA25_16185</name>
</gene>
<dbReference type="SUPFAM" id="SSF52540">
    <property type="entry name" value="P-loop containing nucleoside triphosphate hydrolases"/>
    <property type="match status" value="2"/>
</dbReference>
<evidence type="ECO:0000256" key="11">
    <source>
        <dbReference type="SAM" id="MobiDB-lite"/>
    </source>
</evidence>
<dbReference type="Gene3D" id="3.40.50.300">
    <property type="entry name" value="P-loop containing nucleotide triphosphate hydrolases"/>
    <property type="match status" value="2"/>
</dbReference>
<keyword evidence="4 10" id="KW-0547">Nucleotide-binding</keyword>
<dbReference type="SMART" id="SM00382">
    <property type="entry name" value="AAA"/>
    <property type="match status" value="2"/>
</dbReference>
<dbReference type="InterPro" id="IPR043686">
    <property type="entry name" value="Uup"/>
</dbReference>
<feature type="region of interest" description="Disordered" evidence="11">
    <location>
        <begin position="544"/>
        <end position="565"/>
    </location>
</feature>
<dbReference type="Pfam" id="PF16326">
    <property type="entry name" value="ABC_tran_CTD"/>
    <property type="match status" value="1"/>
</dbReference>
<evidence type="ECO:0000313" key="13">
    <source>
        <dbReference type="EMBL" id="NMG76300.1"/>
    </source>
</evidence>
<dbReference type="InterPro" id="IPR027417">
    <property type="entry name" value="P-loop_NTPase"/>
</dbReference>
<comment type="caution">
    <text evidence="13">The sequence shown here is derived from an EMBL/GenBank/DDBJ whole genome shotgun (WGS) entry which is preliminary data.</text>
</comment>
<feature type="domain" description="ABC transporter" evidence="12">
    <location>
        <begin position="4"/>
        <end position="253"/>
    </location>
</feature>
<evidence type="ECO:0000256" key="8">
    <source>
        <dbReference type="ARBA" id="ARBA00023125"/>
    </source>
</evidence>
<keyword evidence="9 10" id="KW-0234">DNA repair</keyword>
<dbReference type="PANTHER" id="PTHR42855">
    <property type="entry name" value="ABC TRANSPORTER ATP-BINDING SUBUNIT"/>
    <property type="match status" value="1"/>
</dbReference>
<dbReference type="CDD" id="cd03221">
    <property type="entry name" value="ABCF_EF-3"/>
    <property type="match status" value="2"/>
</dbReference>
<evidence type="ECO:0000256" key="10">
    <source>
        <dbReference type="HAMAP-Rule" id="MF_00848"/>
    </source>
</evidence>
<keyword evidence="8 10" id="KW-0238">DNA-binding</keyword>
<dbReference type="InterPro" id="IPR037118">
    <property type="entry name" value="Val-tRNA_synth_C_sf"/>
</dbReference>